<dbReference type="EMBL" id="BNJF01000002">
    <property type="protein sequence ID" value="GHO46900.1"/>
    <property type="molecule type" value="Genomic_DNA"/>
</dbReference>
<dbReference type="GO" id="GO:0000976">
    <property type="term" value="F:transcription cis-regulatory region binding"/>
    <property type="evidence" value="ECO:0007669"/>
    <property type="project" value="TreeGrafter"/>
</dbReference>
<name>A0A8J3MT88_9CHLR</name>
<dbReference type="Pfam" id="PF02796">
    <property type="entry name" value="HTH_7"/>
    <property type="match status" value="1"/>
</dbReference>
<dbReference type="PANTHER" id="PTHR30055">
    <property type="entry name" value="HTH-TYPE TRANSCRIPTIONAL REGULATOR RUTR"/>
    <property type="match status" value="1"/>
</dbReference>
<dbReference type="InterPro" id="IPR006120">
    <property type="entry name" value="Resolvase_HTH_dom"/>
</dbReference>
<dbReference type="InterPro" id="IPR009057">
    <property type="entry name" value="Homeodomain-like_sf"/>
</dbReference>
<keyword evidence="5" id="KW-1185">Reference proteome</keyword>
<dbReference type="InterPro" id="IPR050109">
    <property type="entry name" value="HTH-type_TetR-like_transc_reg"/>
</dbReference>
<gene>
    <name evidence="4" type="ORF">KSX_50630</name>
</gene>
<evidence type="ECO:0000259" key="3">
    <source>
        <dbReference type="PROSITE" id="PS50977"/>
    </source>
</evidence>
<dbReference type="PROSITE" id="PS50977">
    <property type="entry name" value="HTH_TETR_2"/>
    <property type="match status" value="1"/>
</dbReference>
<dbReference type="Pfam" id="PF00440">
    <property type="entry name" value="TetR_N"/>
    <property type="match status" value="1"/>
</dbReference>
<dbReference type="PRINTS" id="PR00455">
    <property type="entry name" value="HTHTETR"/>
</dbReference>
<evidence type="ECO:0000313" key="4">
    <source>
        <dbReference type="EMBL" id="GHO46900.1"/>
    </source>
</evidence>
<evidence type="ECO:0000313" key="5">
    <source>
        <dbReference type="Proteomes" id="UP000612362"/>
    </source>
</evidence>
<evidence type="ECO:0000256" key="1">
    <source>
        <dbReference type="ARBA" id="ARBA00023125"/>
    </source>
</evidence>
<keyword evidence="1 2" id="KW-0238">DNA-binding</keyword>
<dbReference type="PANTHER" id="PTHR30055:SF226">
    <property type="entry name" value="HTH-TYPE TRANSCRIPTIONAL REGULATOR PKSA"/>
    <property type="match status" value="1"/>
</dbReference>
<feature type="DNA-binding region" description="H-T-H motif" evidence="2">
    <location>
        <begin position="42"/>
        <end position="61"/>
    </location>
</feature>
<sequence length="318" mass="35501">MAQQNGGESRRLQTRMKREARAQHILDAALNLILRNGYDKTTIEDIAREAGVGKGTLYLHWTTRETLFSDLILREKIAMAEDIRQRLGSDPEGATLHSLLKHAALALLQRPLLKAVLLQDTVVFGKFIQREQNSAISTQVLTGFTNYLETLREQGLVRSDLTPHLLTSLFGSIFLGFFLAQPLLPDAMALSKEKLAELIAETGQRTLEPSDPAPSGALHIASQALTQYLDHSVGKAQEQLQVGAQAKSEEDQLLIHRPIRARGRKGGRSKLLKTTEQVAQARHLYADKTRSIQEICTVLGISRATFYRYLRETQKDEA</sequence>
<dbReference type="RefSeq" id="WP_220196243.1">
    <property type="nucleotide sequence ID" value="NZ_BNJF01000002.1"/>
</dbReference>
<evidence type="ECO:0000256" key="2">
    <source>
        <dbReference type="PROSITE-ProRule" id="PRU00335"/>
    </source>
</evidence>
<dbReference type="Proteomes" id="UP000612362">
    <property type="component" value="Unassembled WGS sequence"/>
</dbReference>
<dbReference type="GO" id="GO:0003700">
    <property type="term" value="F:DNA-binding transcription factor activity"/>
    <property type="evidence" value="ECO:0007669"/>
    <property type="project" value="TreeGrafter"/>
</dbReference>
<protein>
    <recommendedName>
        <fullName evidence="3">HTH tetR-type domain-containing protein</fullName>
    </recommendedName>
</protein>
<dbReference type="SUPFAM" id="SSF46689">
    <property type="entry name" value="Homeodomain-like"/>
    <property type="match status" value="2"/>
</dbReference>
<feature type="domain" description="HTH tetR-type" evidence="3">
    <location>
        <begin position="19"/>
        <end position="79"/>
    </location>
</feature>
<accession>A0A8J3MT88</accession>
<dbReference type="InterPro" id="IPR001647">
    <property type="entry name" value="HTH_TetR"/>
</dbReference>
<proteinExistence type="predicted"/>
<dbReference type="CDD" id="cd00569">
    <property type="entry name" value="HTH_Hin_like"/>
    <property type="match status" value="1"/>
</dbReference>
<comment type="caution">
    <text evidence="4">The sequence shown here is derived from an EMBL/GenBank/DDBJ whole genome shotgun (WGS) entry which is preliminary data.</text>
</comment>
<dbReference type="GO" id="GO:0000150">
    <property type="term" value="F:DNA strand exchange activity"/>
    <property type="evidence" value="ECO:0007669"/>
    <property type="project" value="InterPro"/>
</dbReference>
<dbReference type="AlphaFoldDB" id="A0A8J3MT88"/>
<organism evidence="4 5">
    <name type="scientific">Ktedonospora formicarum</name>
    <dbReference type="NCBI Taxonomy" id="2778364"/>
    <lineage>
        <taxon>Bacteria</taxon>
        <taxon>Bacillati</taxon>
        <taxon>Chloroflexota</taxon>
        <taxon>Ktedonobacteria</taxon>
        <taxon>Ktedonobacterales</taxon>
        <taxon>Ktedonobacteraceae</taxon>
        <taxon>Ktedonospora</taxon>
    </lineage>
</organism>
<dbReference type="Gene3D" id="1.10.357.10">
    <property type="entry name" value="Tetracycline Repressor, domain 2"/>
    <property type="match status" value="1"/>
</dbReference>
<reference evidence="4" key="1">
    <citation type="submission" date="2020-10" db="EMBL/GenBank/DDBJ databases">
        <title>Taxonomic study of unclassified bacteria belonging to the class Ktedonobacteria.</title>
        <authorList>
            <person name="Yabe S."/>
            <person name="Wang C.M."/>
            <person name="Zheng Y."/>
            <person name="Sakai Y."/>
            <person name="Cavaletti L."/>
            <person name="Monciardini P."/>
            <person name="Donadio S."/>
        </authorList>
    </citation>
    <scope>NUCLEOTIDE SEQUENCE</scope>
    <source>
        <strain evidence="4">SOSP1-1</strain>
    </source>
</reference>
<dbReference type="Gene3D" id="1.10.10.60">
    <property type="entry name" value="Homeodomain-like"/>
    <property type="match status" value="1"/>
</dbReference>